<organism evidence="6 7">
    <name type="scientific">Niallia oryzisoli</name>
    <dbReference type="NCBI Taxonomy" id="1737571"/>
    <lineage>
        <taxon>Bacteria</taxon>
        <taxon>Bacillati</taxon>
        <taxon>Bacillota</taxon>
        <taxon>Bacilli</taxon>
        <taxon>Bacillales</taxon>
        <taxon>Bacillaceae</taxon>
        <taxon>Niallia</taxon>
    </lineage>
</organism>
<evidence type="ECO:0000313" key="7">
    <source>
        <dbReference type="Proteomes" id="UP001357223"/>
    </source>
</evidence>
<sequence length="215" mass="22734">MDKIDIIAKLRDEAIVAVIRAENKEQGLKVSDAIRQGGIKFLELTMTVPGALDIIKELSERYKGEDVVIGAGTVLDPETARLAILAGAAYVVSPNFSPEMIQLCNRYRVPVMPGVMTATEVVKAMELGVDVIKVFPGGAFGPSIIKDFKGPLPHGNFMPSGGVSLENAAQWIKNGAFAIGTGSSLTAGAKTGDYESVTKTAAEFVAIVRKAKGNK</sequence>
<evidence type="ECO:0000256" key="3">
    <source>
        <dbReference type="ARBA" id="ARBA00011233"/>
    </source>
</evidence>
<dbReference type="CDD" id="cd00452">
    <property type="entry name" value="KDPG_aldolase"/>
    <property type="match status" value="1"/>
</dbReference>
<evidence type="ECO:0000256" key="4">
    <source>
        <dbReference type="ARBA" id="ARBA00023239"/>
    </source>
</evidence>
<gene>
    <name evidence="6" type="ORF">R4Z09_04515</name>
</gene>
<evidence type="ECO:0000256" key="5">
    <source>
        <dbReference type="ARBA" id="ARBA00023277"/>
    </source>
</evidence>
<dbReference type="Proteomes" id="UP001357223">
    <property type="component" value="Chromosome"/>
</dbReference>
<dbReference type="GO" id="GO:0008675">
    <property type="term" value="F:2-dehydro-3-deoxy-phosphogluconate aldolase activity"/>
    <property type="evidence" value="ECO:0007669"/>
    <property type="project" value="UniProtKB-EC"/>
</dbReference>
<keyword evidence="4 6" id="KW-0456">Lyase</keyword>
<protein>
    <submittedName>
        <fullName evidence="6">Bifunctional 2-keto-4-hydroxyglutarate aldolase/2-keto-3-deoxy-6-phosphogluconate aldolase</fullName>
        <ecNumber evidence="6">4.1.2.14</ecNumber>
        <ecNumber evidence="6">4.1.3.16</ecNumber>
    </submittedName>
</protein>
<dbReference type="NCBIfam" id="TIGR01182">
    <property type="entry name" value="eda"/>
    <property type="match status" value="1"/>
</dbReference>
<dbReference type="InterPro" id="IPR000887">
    <property type="entry name" value="Aldlse_KDPG_KHG"/>
</dbReference>
<dbReference type="EC" id="4.1.3.16" evidence="6"/>
<evidence type="ECO:0000313" key="6">
    <source>
        <dbReference type="EMBL" id="WVX82270.1"/>
    </source>
</evidence>
<evidence type="ECO:0000256" key="2">
    <source>
        <dbReference type="ARBA" id="ARBA00006906"/>
    </source>
</evidence>
<name>A0ABZ2CIA6_9BACI</name>
<dbReference type="PANTHER" id="PTHR30246">
    <property type="entry name" value="2-KETO-3-DEOXY-6-PHOSPHOGLUCONATE ALDOLASE"/>
    <property type="match status" value="1"/>
</dbReference>
<comment type="pathway">
    <text evidence="1">Carbohydrate acid metabolism.</text>
</comment>
<dbReference type="GO" id="GO:0008700">
    <property type="term" value="F:(R,S)-4-hydroxy-2-oxoglutarate aldolase activity"/>
    <property type="evidence" value="ECO:0007669"/>
    <property type="project" value="UniProtKB-EC"/>
</dbReference>
<keyword evidence="5" id="KW-0119">Carbohydrate metabolism</keyword>
<dbReference type="EC" id="4.1.2.14" evidence="6"/>
<proteinExistence type="inferred from homology"/>
<keyword evidence="7" id="KW-1185">Reference proteome</keyword>
<accession>A0ABZ2CIA6</accession>
<reference evidence="6 7" key="1">
    <citation type="submission" date="2023-10" db="EMBL/GenBank/DDBJ databases">
        <title>Niallia locisalis sp.nov. isolated from a salt pond sample.</title>
        <authorList>
            <person name="Li X.-J."/>
            <person name="Dong L."/>
        </authorList>
    </citation>
    <scope>NUCLEOTIDE SEQUENCE [LARGE SCALE GENOMIC DNA]</scope>
    <source>
        <strain evidence="6 7">DSM 29761</strain>
    </source>
</reference>
<dbReference type="NCBIfam" id="NF005119">
    <property type="entry name" value="PRK06552.1"/>
    <property type="match status" value="1"/>
</dbReference>
<dbReference type="RefSeq" id="WP_338451174.1">
    <property type="nucleotide sequence ID" value="NZ_CP137640.1"/>
</dbReference>
<dbReference type="Pfam" id="PF01081">
    <property type="entry name" value="Aldolase"/>
    <property type="match status" value="1"/>
</dbReference>
<dbReference type="SUPFAM" id="SSF51569">
    <property type="entry name" value="Aldolase"/>
    <property type="match status" value="1"/>
</dbReference>
<comment type="subunit">
    <text evidence="3">Homotrimer.</text>
</comment>
<dbReference type="Gene3D" id="3.20.20.70">
    <property type="entry name" value="Aldolase class I"/>
    <property type="match status" value="1"/>
</dbReference>
<dbReference type="InterPro" id="IPR013785">
    <property type="entry name" value="Aldolase_TIM"/>
</dbReference>
<comment type="similarity">
    <text evidence="2">Belongs to the KHG/KDPG aldolase family.</text>
</comment>
<dbReference type="PANTHER" id="PTHR30246:SF1">
    <property type="entry name" value="2-DEHYDRO-3-DEOXY-6-PHOSPHOGALACTONATE ALDOLASE-RELATED"/>
    <property type="match status" value="1"/>
</dbReference>
<evidence type="ECO:0000256" key="1">
    <source>
        <dbReference type="ARBA" id="ARBA00004761"/>
    </source>
</evidence>
<dbReference type="EMBL" id="CP137640">
    <property type="protein sequence ID" value="WVX82270.1"/>
    <property type="molecule type" value="Genomic_DNA"/>
</dbReference>